<dbReference type="GO" id="GO:0003723">
    <property type="term" value="F:RNA binding"/>
    <property type="evidence" value="ECO:0007669"/>
    <property type="project" value="UniProtKB-UniRule"/>
</dbReference>
<dbReference type="Pfam" id="PF00076">
    <property type="entry name" value="RRM_1"/>
    <property type="match status" value="2"/>
</dbReference>
<dbReference type="PROSITE" id="PS50102">
    <property type="entry name" value="RRM"/>
    <property type="match status" value="2"/>
</dbReference>
<keyword evidence="6" id="KW-1185">Reference proteome</keyword>
<dbReference type="PANTHER" id="PTHR48027">
    <property type="entry name" value="HETEROGENEOUS NUCLEAR RIBONUCLEOPROTEIN 87F-RELATED"/>
    <property type="match status" value="1"/>
</dbReference>
<evidence type="ECO:0000259" key="4">
    <source>
        <dbReference type="PROSITE" id="PS50102"/>
    </source>
</evidence>
<organism evidence="5 6">
    <name type="scientific">Zophobas morio</name>
    <dbReference type="NCBI Taxonomy" id="2755281"/>
    <lineage>
        <taxon>Eukaryota</taxon>
        <taxon>Metazoa</taxon>
        <taxon>Ecdysozoa</taxon>
        <taxon>Arthropoda</taxon>
        <taxon>Hexapoda</taxon>
        <taxon>Insecta</taxon>
        <taxon>Pterygota</taxon>
        <taxon>Neoptera</taxon>
        <taxon>Endopterygota</taxon>
        <taxon>Coleoptera</taxon>
        <taxon>Polyphaga</taxon>
        <taxon>Cucujiformia</taxon>
        <taxon>Tenebrionidae</taxon>
        <taxon>Zophobas</taxon>
    </lineage>
</organism>
<dbReference type="Gene3D" id="3.30.70.330">
    <property type="match status" value="3"/>
</dbReference>
<dbReference type="InterPro" id="IPR052462">
    <property type="entry name" value="SLIRP/GR-RBP-like"/>
</dbReference>
<feature type="compositionally biased region" description="Low complexity" evidence="3">
    <location>
        <begin position="341"/>
        <end position="351"/>
    </location>
</feature>
<dbReference type="CDD" id="cd12366">
    <property type="entry name" value="RRM1_RBM45"/>
    <property type="match status" value="1"/>
</dbReference>
<dbReference type="InterPro" id="IPR035979">
    <property type="entry name" value="RBD_domain_sf"/>
</dbReference>
<reference evidence="5" key="1">
    <citation type="journal article" date="2023" name="G3 (Bethesda)">
        <title>Whole genome assemblies of Zophobas morio and Tenebrio molitor.</title>
        <authorList>
            <person name="Kaur S."/>
            <person name="Stinson S.A."/>
            <person name="diCenzo G.C."/>
        </authorList>
    </citation>
    <scope>NUCLEOTIDE SEQUENCE</scope>
    <source>
        <strain evidence="5">QUZm001</strain>
    </source>
</reference>
<feature type="domain" description="RRM" evidence="4">
    <location>
        <begin position="21"/>
        <end position="100"/>
    </location>
</feature>
<accession>A0AA38MFT1</accession>
<keyword evidence="1 2" id="KW-0694">RNA-binding</keyword>
<dbReference type="SMART" id="SM00360">
    <property type="entry name" value="RRM"/>
    <property type="match status" value="3"/>
</dbReference>
<dbReference type="SUPFAM" id="SSF54928">
    <property type="entry name" value="RNA-binding domain, RBD"/>
    <property type="match status" value="2"/>
</dbReference>
<feature type="domain" description="RRM" evidence="4">
    <location>
        <begin position="122"/>
        <end position="190"/>
    </location>
</feature>
<evidence type="ECO:0000313" key="6">
    <source>
        <dbReference type="Proteomes" id="UP001168821"/>
    </source>
</evidence>
<evidence type="ECO:0000313" key="5">
    <source>
        <dbReference type="EMBL" id="KAJ3655520.1"/>
    </source>
</evidence>
<dbReference type="EMBL" id="JALNTZ010000004">
    <property type="protein sequence ID" value="KAJ3655520.1"/>
    <property type="molecule type" value="Genomic_DNA"/>
</dbReference>
<dbReference type="AlphaFoldDB" id="A0AA38MFT1"/>
<proteinExistence type="predicted"/>
<evidence type="ECO:0000256" key="3">
    <source>
        <dbReference type="SAM" id="MobiDB-lite"/>
    </source>
</evidence>
<gene>
    <name evidence="5" type="ORF">Zmor_014647</name>
</gene>
<dbReference type="InterPro" id="IPR034207">
    <property type="entry name" value="RBM45_RRM3"/>
</dbReference>
<dbReference type="InterPro" id="IPR012677">
    <property type="entry name" value="Nucleotide-bd_a/b_plait_sf"/>
</dbReference>
<dbReference type="Proteomes" id="UP001168821">
    <property type="component" value="Unassembled WGS sequence"/>
</dbReference>
<dbReference type="CDD" id="cd12368">
    <property type="entry name" value="RRM3_RBM45"/>
    <property type="match status" value="1"/>
</dbReference>
<dbReference type="InterPro" id="IPR000504">
    <property type="entry name" value="RRM_dom"/>
</dbReference>
<evidence type="ECO:0000256" key="1">
    <source>
        <dbReference type="ARBA" id="ARBA00022884"/>
    </source>
</evidence>
<protein>
    <recommendedName>
        <fullName evidence="4">RRM domain-containing protein</fullName>
    </recommendedName>
</protein>
<evidence type="ECO:0000256" key="2">
    <source>
        <dbReference type="PROSITE-ProRule" id="PRU00176"/>
    </source>
</evidence>
<name>A0AA38MFT1_9CUCU</name>
<feature type="region of interest" description="Disordered" evidence="3">
    <location>
        <begin position="341"/>
        <end position="380"/>
    </location>
</feature>
<dbReference type="InterPro" id="IPR034203">
    <property type="entry name" value="RBM45_RRM1"/>
</dbReference>
<sequence length="380" mass="42347">MSDKGDRRTSISSNLDDPPNSRLFIIGSKMLSEQDFRDAFESFGHIEEIWMVKDKQTGDNKGVTYIKYSRTLEAAEALEAMNGKCIGNLTRSIRVMIAASRDQGSKREWNEEERILRLFVIVPKNMTDSELHDYFKTFGTIDYATIMRDKGTRESKGFAYVKYFRFSHAAAAFEKCDRKYKAVFAEPRKPYLKNEEKFQVNFNSINKSTSLPIPDINNPTGCTKLIAIVSPQLNQDQLWKLFDIIPGLDYCHLTLEGHPTPNRGVASVVYNSAQSASYAKEKLHGFEYPPGNRIIVKTDLEAVQNFESTCAEQKQTDIIQITETIAHASSLIQGAALSSGGATTTARGGSAPSCPPVATGLESKYFGSRKKGTTSTPKDN</sequence>
<comment type="caution">
    <text evidence="5">The sequence shown here is derived from an EMBL/GenBank/DDBJ whole genome shotgun (WGS) entry which is preliminary data.</text>
</comment>